<dbReference type="SUPFAM" id="SSF143422">
    <property type="entry name" value="Transposase IS200-like"/>
    <property type="match status" value="1"/>
</dbReference>
<dbReference type="Gene3D" id="3.30.70.1290">
    <property type="entry name" value="Transposase IS200-like"/>
    <property type="match status" value="1"/>
</dbReference>
<evidence type="ECO:0000259" key="1">
    <source>
        <dbReference type="SMART" id="SM01321"/>
    </source>
</evidence>
<feature type="domain" description="Transposase IS200-like" evidence="1">
    <location>
        <begin position="9"/>
        <end position="124"/>
    </location>
</feature>
<evidence type="ECO:0000313" key="2">
    <source>
        <dbReference type="EMBL" id="TFY99611.1"/>
    </source>
</evidence>
<proteinExistence type="predicted"/>
<keyword evidence="3" id="KW-1185">Reference proteome</keyword>
<gene>
    <name evidence="2" type="ORF">EZ242_10705</name>
</gene>
<dbReference type="InterPro" id="IPR002686">
    <property type="entry name" value="Transposase_17"/>
</dbReference>
<dbReference type="SMART" id="SM01321">
    <property type="entry name" value="Y1_Tnp"/>
    <property type="match status" value="1"/>
</dbReference>
<dbReference type="AlphaFoldDB" id="A0A4Z0BLI6"/>
<sequence length="230" mass="25148">MARLPRLTLPGHPHHLIQRAAGGQPVFLAAPDFEAMHAALVEEARLHGVAVHAYVLLPTAMHLLATPGTAESLGRLMQGVGRRYARFLNARSGRSGALWEGRYRGAALQAQAYLLDAMSLLDRLPVRAGLAPSPAEWPWSSHGHYVGQRSDRLVSPHSLWWQLGNTPFAREMAYAQRVEAGLPAQKEQALLDSALYGWVLGDEAFLQALQARSPRPLVRGQPGRPRTTVG</sequence>
<dbReference type="OrthoDB" id="9814067at2"/>
<name>A0A4Z0BLI6_9BURK</name>
<comment type="caution">
    <text evidence="2">The sequence shown here is derived from an EMBL/GenBank/DDBJ whole genome shotgun (WGS) entry which is preliminary data.</text>
</comment>
<evidence type="ECO:0000313" key="3">
    <source>
        <dbReference type="Proteomes" id="UP000297564"/>
    </source>
</evidence>
<dbReference type="Proteomes" id="UP000297564">
    <property type="component" value="Unassembled WGS sequence"/>
</dbReference>
<dbReference type="PANTHER" id="PTHR34322:SF2">
    <property type="entry name" value="TRANSPOSASE IS200-LIKE DOMAIN-CONTAINING PROTEIN"/>
    <property type="match status" value="1"/>
</dbReference>
<dbReference type="PANTHER" id="PTHR34322">
    <property type="entry name" value="TRANSPOSASE, Y1_TNP DOMAIN-CONTAINING"/>
    <property type="match status" value="1"/>
</dbReference>
<dbReference type="GO" id="GO:0006313">
    <property type="term" value="P:DNA transposition"/>
    <property type="evidence" value="ECO:0007669"/>
    <property type="project" value="InterPro"/>
</dbReference>
<dbReference type="RefSeq" id="WP_135285154.1">
    <property type="nucleotide sequence ID" value="NZ_SMLL01000004.1"/>
</dbReference>
<protein>
    <submittedName>
        <fullName evidence="2">Transposase</fullName>
    </submittedName>
</protein>
<dbReference type="InterPro" id="IPR036515">
    <property type="entry name" value="Transposase_17_sf"/>
</dbReference>
<reference evidence="2 3" key="1">
    <citation type="submission" date="2019-03" db="EMBL/GenBank/DDBJ databases">
        <title>Ramlibacter rhizophilus CCTCC AB2015357, whole genome shotgun sequence.</title>
        <authorList>
            <person name="Zhang X."/>
            <person name="Feng G."/>
            <person name="Zhu H."/>
        </authorList>
    </citation>
    <scope>NUCLEOTIDE SEQUENCE [LARGE SCALE GENOMIC DNA]</scope>
    <source>
        <strain evidence="2 3">CCTCC AB2015357</strain>
    </source>
</reference>
<organism evidence="2 3">
    <name type="scientific">Ramlibacter rhizophilus</name>
    <dbReference type="NCBI Taxonomy" id="1781167"/>
    <lineage>
        <taxon>Bacteria</taxon>
        <taxon>Pseudomonadati</taxon>
        <taxon>Pseudomonadota</taxon>
        <taxon>Betaproteobacteria</taxon>
        <taxon>Burkholderiales</taxon>
        <taxon>Comamonadaceae</taxon>
        <taxon>Ramlibacter</taxon>
    </lineage>
</organism>
<accession>A0A4Z0BLI6</accession>
<dbReference type="GO" id="GO:0003677">
    <property type="term" value="F:DNA binding"/>
    <property type="evidence" value="ECO:0007669"/>
    <property type="project" value="InterPro"/>
</dbReference>
<dbReference type="EMBL" id="SMLL01000004">
    <property type="protein sequence ID" value="TFY99611.1"/>
    <property type="molecule type" value="Genomic_DNA"/>
</dbReference>
<dbReference type="GO" id="GO:0004803">
    <property type="term" value="F:transposase activity"/>
    <property type="evidence" value="ECO:0007669"/>
    <property type="project" value="InterPro"/>
</dbReference>